<dbReference type="Proteomes" id="UP000063718">
    <property type="component" value="Unassembled WGS sequence"/>
</dbReference>
<sequence>MDNRMEQEVKLAELKAKLKSVIKRSVYVYRVDCGGCNGCEIEIFATISPVYDPERLGFKVVASPRHADILLFTGPMTRAMRLPAIRAYQAAPDPKIVVAYGTCGCSGGIFHDCYSVWGGTGSIFPVDVYIPGCPPTPGATIYGLGLALDLLQQKMKGEQYTEKEVARITPQYAGVSPDLARDIEREARRLSGYLHGRRITEKYLQFVREDPLAVDQKIKELVKQEKDSRLAEVYLSLHKIYLDYLGKTEKAGHHAG</sequence>
<dbReference type="InterPro" id="IPR006137">
    <property type="entry name" value="NADH_UbQ_OxRdtase-like_20kDa"/>
</dbReference>
<reference evidence="8" key="1">
    <citation type="journal article" date="2014" name="Gene">
        <title>Genome-guided analysis of transformation efficiency and carbon dioxide assimilation by Moorella thermoacetica Y72.</title>
        <authorList>
            <person name="Tsukahara K."/>
            <person name="Kita A."/>
            <person name="Nakashimada Y."/>
            <person name="Hoshino T."/>
            <person name="Murakami K."/>
        </authorList>
    </citation>
    <scope>NUCLEOTIDE SEQUENCE [LARGE SCALE GENOMIC DNA]</scope>
    <source>
        <strain evidence="8">Y72</strain>
    </source>
</reference>
<gene>
    <name evidence="8" type="ORF">MTY_0739</name>
</gene>
<evidence type="ECO:0000259" key="7">
    <source>
        <dbReference type="Pfam" id="PF01058"/>
    </source>
</evidence>
<dbReference type="NCBIfam" id="NF005012">
    <property type="entry name" value="PRK06411.1"/>
    <property type="match status" value="1"/>
</dbReference>
<keyword evidence="4" id="KW-0479">Metal-binding</keyword>
<dbReference type="EMBL" id="DF238840">
    <property type="protein sequence ID" value="GAF25406.1"/>
    <property type="molecule type" value="Genomic_DNA"/>
</dbReference>
<evidence type="ECO:0000256" key="1">
    <source>
        <dbReference type="ARBA" id="ARBA00001966"/>
    </source>
</evidence>
<dbReference type="AlphaFoldDB" id="A0A0S6UCQ0"/>
<protein>
    <submittedName>
        <fullName evidence="8">Ni,Fe-hydrogenase III small subunit</fullName>
    </submittedName>
</protein>
<dbReference type="PANTHER" id="PTHR42989:SF1">
    <property type="entry name" value="FORMATE HYDROGENLYASE SUBUNIT 7-RELATED"/>
    <property type="match status" value="1"/>
</dbReference>
<dbReference type="SUPFAM" id="SSF56770">
    <property type="entry name" value="HydA/Nqo6-like"/>
    <property type="match status" value="1"/>
</dbReference>
<proteinExistence type="inferred from homology"/>
<organism evidence="8">
    <name type="scientific">Moorella thermoacetica Y72</name>
    <dbReference type="NCBI Taxonomy" id="1325331"/>
    <lineage>
        <taxon>Bacteria</taxon>
        <taxon>Bacillati</taxon>
        <taxon>Bacillota</taxon>
        <taxon>Clostridia</taxon>
        <taxon>Neomoorellales</taxon>
        <taxon>Neomoorellaceae</taxon>
        <taxon>Neomoorella</taxon>
    </lineage>
</organism>
<dbReference type="PANTHER" id="PTHR42989">
    <property type="entry name" value="HYDROGENASE-4 COMPONENT I"/>
    <property type="match status" value="1"/>
</dbReference>
<keyword evidence="6" id="KW-0411">Iron-sulfur</keyword>
<dbReference type="Pfam" id="PF01058">
    <property type="entry name" value="Oxidored_q6"/>
    <property type="match status" value="1"/>
</dbReference>
<comment type="similarity">
    <text evidence="2">Belongs to the complex I 20 kDa subunit family.</text>
</comment>
<dbReference type="GO" id="GO:0051539">
    <property type="term" value="F:4 iron, 4 sulfur cluster binding"/>
    <property type="evidence" value="ECO:0007669"/>
    <property type="project" value="UniProtKB-KW"/>
</dbReference>
<evidence type="ECO:0000256" key="2">
    <source>
        <dbReference type="ARBA" id="ARBA00009173"/>
    </source>
</evidence>
<evidence type="ECO:0000313" key="8">
    <source>
        <dbReference type="EMBL" id="GAF25406.1"/>
    </source>
</evidence>
<evidence type="ECO:0000256" key="4">
    <source>
        <dbReference type="ARBA" id="ARBA00022723"/>
    </source>
</evidence>
<evidence type="ECO:0000256" key="5">
    <source>
        <dbReference type="ARBA" id="ARBA00023004"/>
    </source>
</evidence>
<dbReference type="GO" id="GO:0046872">
    <property type="term" value="F:metal ion binding"/>
    <property type="evidence" value="ECO:0007669"/>
    <property type="project" value="UniProtKB-KW"/>
</dbReference>
<name>A0A0S6UCQ0_NEOTH</name>
<comment type="cofactor">
    <cofactor evidence="1">
        <name>[4Fe-4S] cluster</name>
        <dbReference type="ChEBI" id="CHEBI:49883"/>
    </cofactor>
</comment>
<dbReference type="Gene3D" id="3.40.50.12280">
    <property type="match status" value="1"/>
</dbReference>
<dbReference type="InterPro" id="IPR052375">
    <property type="entry name" value="Complex_I_20kDa-like"/>
</dbReference>
<evidence type="ECO:0000256" key="6">
    <source>
        <dbReference type="ARBA" id="ARBA00023014"/>
    </source>
</evidence>
<keyword evidence="3" id="KW-0004">4Fe-4S</keyword>
<keyword evidence="5" id="KW-0408">Iron</keyword>
<feature type="domain" description="NADH:ubiquinone oxidoreductase-like 20kDa subunit" evidence="7">
    <location>
        <begin position="36"/>
        <end position="144"/>
    </location>
</feature>
<accession>A0A0S6UCQ0</accession>
<evidence type="ECO:0000256" key="3">
    <source>
        <dbReference type="ARBA" id="ARBA00022485"/>
    </source>
</evidence>